<dbReference type="Proteomes" id="UP001162156">
    <property type="component" value="Unassembled WGS sequence"/>
</dbReference>
<keyword evidence="2" id="KW-1185">Reference proteome</keyword>
<dbReference type="AlphaFoldDB" id="A0AAV8ZP00"/>
<evidence type="ECO:0000313" key="1">
    <source>
        <dbReference type="EMBL" id="KAJ8966458.1"/>
    </source>
</evidence>
<organism evidence="1 2">
    <name type="scientific">Rhamnusium bicolor</name>
    <dbReference type="NCBI Taxonomy" id="1586634"/>
    <lineage>
        <taxon>Eukaryota</taxon>
        <taxon>Metazoa</taxon>
        <taxon>Ecdysozoa</taxon>
        <taxon>Arthropoda</taxon>
        <taxon>Hexapoda</taxon>
        <taxon>Insecta</taxon>
        <taxon>Pterygota</taxon>
        <taxon>Neoptera</taxon>
        <taxon>Endopterygota</taxon>
        <taxon>Coleoptera</taxon>
        <taxon>Polyphaga</taxon>
        <taxon>Cucujiformia</taxon>
        <taxon>Chrysomeloidea</taxon>
        <taxon>Cerambycidae</taxon>
        <taxon>Lepturinae</taxon>
        <taxon>Rhagiini</taxon>
        <taxon>Rhamnusium</taxon>
    </lineage>
</organism>
<dbReference type="EMBL" id="JANEYF010001000">
    <property type="protein sequence ID" value="KAJ8966458.1"/>
    <property type="molecule type" value="Genomic_DNA"/>
</dbReference>
<reference evidence="1" key="1">
    <citation type="journal article" date="2023" name="Insect Mol. Biol.">
        <title>Genome sequencing provides insights into the evolution of gene families encoding plant cell wall-degrading enzymes in longhorned beetles.</title>
        <authorList>
            <person name="Shin N.R."/>
            <person name="Okamura Y."/>
            <person name="Kirsch R."/>
            <person name="Pauchet Y."/>
        </authorList>
    </citation>
    <scope>NUCLEOTIDE SEQUENCE</scope>
    <source>
        <strain evidence="1">RBIC_L_NR</strain>
    </source>
</reference>
<name>A0AAV8ZP00_9CUCU</name>
<evidence type="ECO:0000313" key="2">
    <source>
        <dbReference type="Proteomes" id="UP001162156"/>
    </source>
</evidence>
<comment type="caution">
    <text evidence="1">The sequence shown here is derived from an EMBL/GenBank/DDBJ whole genome shotgun (WGS) entry which is preliminary data.</text>
</comment>
<accession>A0AAV8ZP00</accession>
<protein>
    <recommendedName>
        <fullName evidence="3">Nuclease HARBI1</fullName>
    </recommendedName>
</protein>
<proteinExistence type="predicted"/>
<sequence>MAGTSWIISTNIKPNCKSVVEAIAGHREEFIKFPENEELNTVKTEFYIIARCPAIVGATDGTHVKIKCPGGEKATIR</sequence>
<evidence type="ECO:0008006" key="3">
    <source>
        <dbReference type="Google" id="ProtNLM"/>
    </source>
</evidence>
<gene>
    <name evidence="1" type="ORF">NQ314_003518</name>
</gene>